<evidence type="ECO:0000256" key="1">
    <source>
        <dbReference type="ARBA" id="ARBA00022614"/>
    </source>
</evidence>
<dbReference type="Gene3D" id="3.80.10.10">
    <property type="entry name" value="Ribonuclease Inhibitor"/>
    <property type="match status" value="1"/>
</dbReference>
<comment type="similarity">
    <text evidence="3">Belongs to the ANP32 family.</text>
</comment>
<dbReference type="SUPFAM" id="SSF52058">
    <property type="entry name" value="L domain-like"/>
    <property type="match status" value="1"/>
</dbReference>
<dbReference type="AlphaFoldDB" id="A0AAE1GT26"/>
<dbReference type="GO" id="GO:0005634">
    <property type="term" value="C:nucleus"/>
    <property type="evidence" value="ECO:0007669"/>
    <property type="project" value="TreeGrafter"/>
</dbReference>
<dbReference type="PANTHER" id="PTHR11375:SF0">
    <property type="entry name" value="ACIDIC LEUCINE-RICH NUCLEAR PHOSPHOPROTEIN 32 FAMILY MEMBER A"/>
    <property type="match status" value="1"/>
</dbReference>
<comment type="function">
    <text evidence="4">Implicated in a number of cellular processes, including proliferation, differentiation, caspase-dependent and caspase-independent apoptosis, suppression of transformation (tumor suppressor), inhibition of protein phosphatase 2A, regulation of mRNA trafficking and stability, and inhibition of acetyltransferases as part of the INHAT (inhibitor of histone acetyltransferases) complex.</text>
</comment>
<keyword evidence="1" id="KW-0433">Leucine-rich repeat</keyword>
<evidence type="ECO:0000313" key="7">
    <source>
        <dbReference type="EMBL" id="KAK3908266.1"/>
    </source>
</evidence>
<keyword evidence="2" id="KW-0677">Repeat</keyword>
<dbReference type="InterPro" id="IPR032675">
    <property type="entry name" value="LRR_dom_sf"/>
</dbReference>
<evidence type="ECO:0000256" key="4">
    <source>
        <dbReference type="ARBA" id="ARBA00056686"/>
    </source>
</evidence>
<dbReference type="InterPro" id="IPR045081">
    <property type="entry name" value="AN32"/>
</dbReference>
<organism evidence="7 8">
    <name type="scientific">Frankliniella fusca</name>
    <dbReference type="NCBI Taxonomy" id="407009"/>
    <lineage>
        <taxon>Eukaryota</taxon>
        <taxon>Metazoa</taxon>
        <taxon>Ecdysozoa</taxon>
        <taxon>Arthropoda</taxon>
        <taxon>Hexapoda</taxon>
        <taxon>Insecta</taxon>
        <taxon>Pterygota</taxon>
        <taxon>Neoptera</taxon>
        <taxon>Paraneoptera</taxon>
        <taxon>Thysanoptera</taxon>
        <taxon>Terebrantia</taxon>
        <taxon>Thripoidea</taxon>
        <taxon>Thripidae</taxon>
        <taxon>Frankliniella</taxon>
    </lineage>
</organism>
<dbReference type="EMBL" id="JAHWGI010000033">
    <property type="protein sequence ID" value="KAK3908266.1"/>
    <property type="molecule type" value="Genomic_DNA"/>
</dbReference>
<evidence type="ECO:0000256" key="3">
    <source>
        <dbReference type="ARBA" id="ARBA00025777"/>
    </source>
</evidence>
<proteinExistence type="inferred from homology"/>
<gene>
    <name evidence="7" type="ORF">KUF71_018779</name>
</gene>
<dbReference type="Proteomes" id="UP001219518">
    <property type="component" value="Unassembled WGS sequence"/>
</dbReference>
<reference evidence="7" key="1">
    <citation type="submission" date="2021-07" db="EMBL/GenBank/DDBJ databases">
        <authorList>
            <person name="Catto M.A."/>
            <person name="Jacobson A."/>
            <person name="Kennedy G."/>
            <person name="Labadie P."/>
            <person name="Hunt B.G."/>
            <person name="Srinivasan R."/>
        </authorList>
    </citation>
    <scope>NUCLEOTIDE SEQUENCE</scope>
    <source>
        <strain evidence="7">PL_HMW_Pooled</strain>
        <tissue evidence="7">Head</tissue>
    </source>
</reference>
<protein>
    <recommendedName>
        <fullName evidence="5">Acidic leucine-rich nuclear phosphoprotein 32 family member A</fullName>
    </recommendedName>
</protein>
<evidence type="ECO:0000256" key="2">
    <source>
        <dbReference type="ARBA" id="ARBA00022737"/>
    </source>
</evidence>
<feature type="compositionally biased region" description="Acidic residues" evidence="6">
    <location>
        <begin position="146"/>
        <end position="193"/>
    </location>
</feature>
<dbReference type="GO" id="GO:0042393">
    <property type="term" value="F:histone binding"/>
    <property type="evidence" value="ECO:0007669"/>
    <property type="project" value="TreeGrafter"/>
</dbReference>
<dbReference type="PANTHER" id="PTHR11375">
    <property type="entry name" value="ACIDIC LEUCINE-RICH NUCLEAR PHOSPHOPROTEIN 32"/>
    <property type="match status" value="1"/>
</dbReference>
<name>A0AAE1GT26_9NEOP</name>
<evidence type="ECO:0000256" key="6">
    <source>
        <dbReference type="SAM" id="MobiDB-lite"/>
    </source>
</evidence>
<accession>A0AAE1GT26</accession>
<feature type="compositionally biased region" description="Acidic residues" evidence="6">
    <location>
        <begin position="202"/>
        <end position="254"/>
    </location>
</feature>
<evidence type="ECO:0000256" key="5">
    <source>
        <dbReference type="ARBA" id="ARBA00067860"/>
    </source>
</evidence>
<comment type="caution">
    <text evidence="7">The sequence shown here is derived from an EMBL/GenBank/DDBJ whole genome shotgun (WGS) entry which is preliminary data.</text>
</comment>
<feature type="region of interest" description="Disordered" evidence="6">
    <location>
        <begin position="146"/>
        <end position="273"/>
    </location>
</feature>
<dbReference type="FunFam" id="3.80.10.10:FF:000003">
    <property type="entry name" value="Acidic leucine-rich nuclear phosphoprotein 32 family member A"/>
    <property type="match status" value="1"/>
</dbReference>
<reference evidence="7" key="2">
    <citation type="journal article" date="2023" name="BMC Genomics">
        <title>Pest status, molecular evolution, and epigenetic factors derived from the genome assembly of Frankliniella fusca, a thysanopteran phytovirus vector.</title>
        <authorList>
            <person name="Catto M.A."/>
            <person name="Labadie P.E."/>
            <person name="Jacobson A.L."/>
            <person name="Kennedy G.G."/>
            <person name="Srinivasan R."/>
            <person name="Hunt B.G."/>
        </authorList>
    </citation>
    <scope>NUCLEOTIDE SEQUENCE</scope>
    <source>
        <strain evidence="7">PL_HMW_Pooled</strain>
    </source>
</reference>
<sequence length="273" mass="30441">MEKRVQLEMRTMKPDQIEELILDNCRSTTIVGLTDDFVNLETLSLINVGLTSLKGFPKLPNLKKLELSDNRISGGLNLLHTSPKLSHLNLSGNKIASLEALEPLKEFKNLKSLDLFNNEATQISNYRELIFDLIPSLKFLDGFDAEDREAEDSEGEDDEVNGNEEDSEECDDEDEEGLEDEEEEDLDEDDEVGLDAVYKDNLEEESDGDDYDGEAGEEEDDDVLDDEEEDGEDGAEDGAEADGAEDEEEAEGAAEEASQTRGKKRKHEGEEVN</sequence>
<dbReference type="PROSITE" id="PS51450">
    <property type="entry name" value="LRR"/>
    <property type="match status" value="2"/>
</dbReference>
<dbReference type="Pfam" id="PF14580">
    <property type="entry name" value="LRR_9"/>
    <property type="match status" value="1"/>
</dbReference>
<keyword evidence="8" id="KW-1185">Reference proteome</keyword>
<dbReference type="InterPro" id="IPR001611">
    <property type="entry name" value="Leu-rich_rpt"/>
</dbReference>
<evidence type="ECO:0000313" key="8">
    <source>
        <dbReference type="Proteomes" id="UP001219518"/>
    </source>
</evidence>